<evidence type="ECO:0000256" key="4">
    <source>
        <dbReference type="ARBA" id="ARBA00022776"/>
    </source>
</evidence>
<protein>
    <recommendedName>
        <fullName evidence="10">SMC hinge domain-containing protein</fullName>
    </recommendedName>
</protein>
<evidence type="ECO:0000313" key="11">
    <source>
        <dbReference type="EMBL" id="RYR45822.1"/>
    </source>
</evidence>
<name>A0A445C4G7_ARAHY</name>
<dbReference type="GO" id="GO:0051276">
    <property type="term" value="P:chromosome organization"/>
    <property type="evidence" value="ECO:0007669"/>
    <property type="project" value="InterPro"/>
</dbReference>
<feature type="coiled-coil region" evidence="8">
    <location>
        <begin position="1719"/>
        <end position="1804"/>
    </location>
</feature>
<dbReference type="STRING" id="3818.A0A445C4G7"/>
<dbReference type="InterPro" id="IPR036277">
    <property type="entry name" value="SMC_hinge_sf"/>
</dbReference>
<dbReference type="Pfam" id="PF02463">
    <property type="entry name" value="SMC_N"/>
    <property type="match status" value="2"/>
</dbReference>
<keyword evidence="4" id="KW-0498">Mitosis</keyword>
<dbReference type="InterPro" id="IPR003395">
    <property type="entry name" value="RecF/RecN/SMC_N"/>
</dbReference>
<feature type="coiled-coil region" evidence="8">
    <location>
        <begin position="1522"/>
        <end position="1549"/>
    </location>
</feature>
<dbReference type="GO" id="GO:0005524">
    <property type="term" value="F:ATP binding"/>
    <property type="evidence" value="ECO:0007669"/>
    <property type="project" value="InterPro"/>
</dbReference>
<evidence type="ECO:0000256" key="8">
    <source>
        <dbReference type="SAM" id="Coils"/>
    </source>
</evidence>
<dbReference type="Gene3D" id="3.40.50.300">
    <property type="entry name" value="P-loop containing nucleotide triphosphate hydrolases"/>
    <property type="match status" value="4"/>
</dbReference>
<feature type="coiled-coil region" evidence="8">
    <location>
        <begin position="1867"/>
        <end position="1915"/>
    </location>
</feature>
<comment type="caution">
    <text evidence="11">The sequence shown here is derived from an EMBL/GenBank/DDBJ whole genome shotgun (WGS) entry which is preliminary data.</text>
</comment>
<sequence>MYIKQVVIEGFKSYKEQIATEPFSPKVNCVVGANGSGKSNFFHAIRFVLSDLYQNLRNEDRHSLLHEGAGHQVVSAFVEIVFDNSDNRIPVDKEEVRLRRTIGLKKDEYFLDGKHITKTEVMNLLESAGFSRSNPYYVVQQGKISSLTLMKDSERLDLLKEIGGTRVYEERRRESNKRKQIIQVVQYLDERLKELDEEKEELRKYQQLDKQRKSLEYAIYSKEVQDAQQKLMEIEEARAKVSETSAKKYNDVLDAHEKIKDLENTLKDVAKELQNSNKEKESIEKRRTKALKKHTELELDVKDLQEKITGNIRAKEDAARQLKILEKNIQDSNDELEKIRPKYEEQVMEEKEITKRIMEREKQLSILYQKQGRATQFPSKAARDKWLRKEIEDLEREKMLLEEIGRLKGELDGCDETIEKCRSQITTLQSHIDQSRQGFNKYKVQRDKLQDKRKSLWDKENTLTAEIDKLRAEVEKAEKSLDHAIPGDVRRGMNSVRKICREYNISGVYGPIIELLSCEEKFFTAVEVTAGNSLFHVVVENDDTSTQIIRHLNAHKGGRVTFIPLNRVRAPRITYPQSSDVIPLLKKLNFKHDYNPAFSQVFARTVVCKNLDVASRVARTDGLDCITLDGDQVSKKGSMTGGFYDHRRSKLKFMNIIKQNEDEIHSKEEELMKIDQKITELVSEQQKIEAECAHGKSEMEQFKQDIANANKQKQLISKALSKKELKEQLVACKTDRIETEARKAELETNLTTNLRRRKQELEAVISSADDDTLGVDAGLKAQELSDAKLLVDEATEQLRRVSNNISARSKEIKQIKEEINKLKSLEDEYERKLQEETKELEQLLSKKNIYSAKEEEYTKKIRELGPLTSDAFETYKRRNIKELHKVLHRCNDQLQQFSHVNKKALDQYINFTEQREELQKRQAELDAGDEKIRELISVLDQRKDESIERTFKGVARHFREVFSELVQGGHGHLVMMKKKDGGHDDDEDDEDGPREANPEGRVEKYIGVKVSFTGQGETQSMKQLSGGQKTVVALTLIFAIQRCDPAPFYLFDEIDAALDPQYRTAVGNMIRRLADFSTTQFITTTFRPELVKVADKIYGVTHKSRNLRNEDRHSLLHVWHCAYFFIPTAGSDVLLFNFRTWACFVDLFSVQEGAGHQVVSAFVEIVFDNSDNRIPVDKEEVRLRRTIGLKKDEYFLDGKHITKTEVINLLESAGFSRSNPYYVVQQGKISSLTLMKDSERLDLLKEIGGTRVYEERRRESNKRKQIIQQLDKQRKSLEYAIHSKEVQDAQHKLMEIEEARAKVSETSAKKYNDVLDAHEKIKDLENTLKDVAKELQNSNKEKESIEKRRTKALKKHTELELDVKDLQEKITGNIRANEDAARQLKILERNIQDSNDELERIRPMYEEQVMEEKEITKRIMEREKQLSILYQKQGRATQFSSKAARDKWLRKEIEDLERGKMLLEEIGRLKGELDGCDETIEKCRSQITTLQSHIDQSRQGFNKYKVQRDKLLDKRKSLWDKENTLTAEIDKLRAEVEKAEKSLDHAITGDVRRGMNSVRKICSEYNISGVYGPIIELLNCEEKFFTAVEVTAGNSLFHVVVENDDTSTQIIRHLNAHKGGRVTFIPLNRVRAPRITYPQSSDVIPLLKKLNFKHDYNPAFSQVFARTVVCKNLDVASRVARIDGLDCITLDGDQVSRKGSMTGGFYDHRRSKLKFMNIIKQNEDEIHSKEEELMKIDQKITELVSEQQKIEAECAHGKSEMEQFKQDIANANKQKQLISKALSKKELKEQLVACKTDRIETEARKAELETNLTTNLRRRKQELEAVISSADDDTLGVNAGLKAQELSDAKLLVDDATQQLRRVSDSISARSKEIKQIKEEINKLKSLEDEYERKLQEETKELEQLLSKKKIYSAKEEEYTKKIRELGRLTSDAFETYKRRNIKELHKALHRCNDQLQQFSHVNKKALDQYINFTEQREELQKRQAELDAGDEKIRELISVLDQRKDESIERTFKGVAWHFQKVFSELVPGDDGLLFMMKKKEGGHDDDEDGTREANPEGFFYWTRRDTVLKQLSGGQKTVVALTLIFAIQRCDPAPFYIFDEIDAALDPQYRTAVGNMIRRLADFSTTQFITTTFCPELVKVADKIYGVTHKSRVSRVNVVSKDDALEFIEHDQMQNAE</sequence>
<dbReference type="SUPFAM" id="SSF75553">
    <property type="entry name" value="Smc hinge domain"/>
    <property type="match status" value="2"/>
</dbReference>
<evidence type="ECO:0000256" key="9">
    <source>
        <dbReference type="SAM" id="MobiDB-lite"/>
    </source>
</evidence>
<dbReference type="Pfam" id="PF06470">
    <property type="entry name" value="SMC_hinge"/>
    <property type="match status" value="2"/>
</dbReference>
<dbReference type="Gene3D" id="1.10.287.1490">
    <property type="match status" value="1"/>
</dbReference>
<reference evidence="11 12" key="1">
    <citation type="submission" date="2019-01" db="EMBL/GenBank/DDBJ databases">
        <title>Sequencing of cultivated peanut Arachis hypogaea provides insights into genome evolution and oil improvement.</title>
        <authorList>
            <person name="Chen X."/>
        </authorList>
    </citation>
    <scope>NUCLEOTIDE SEQUENCE [LARGE SCALE GENOMIC DNA]</scope>
    <source>
        <strain evidence="12">cv. Fuhuasheng</strain>
        <tissue evidence="11">Leaves</tissue>
    </source>
</reference>
<dbReference type="GO" id="GO:0005634">
    <property type="term" value="C:nucleus"/>
    <property type="evidence" value="ECO:0007669"/>
    <property type="project" value="UniProtKB-SubCell"/>
</dbReference>
<dbReference type="InterPro" id="IPR027417">
    <property type="entry name" value="P-loop_NTPase"/>
</dbReference>
<evidence type="ECO:0000256" key="7">
    <source>
        <dbReference type="ARBA" id="ARBA00023306"/>
    </source>
</evidence>
<keyword evidence="6" id="KW-0539">Nucleus</keyword>
<dbReference type="Proteomes" id="UP000289738">
    <property type="component" value="Chromosome A07"/>
</dbReference>
<gene>
    <name evidence="11" type="ORF">Ahy_A07g031603</name>
</gene>
<dbReference type="GO" id="GO:0051321">
    <property type="term" value="P:meiotic cell cycle"/>
    <property type="evidence" value="ECO:0007669"/>
    <property type="project" value="UniProtKB-KW"/>
</dbReference>
<dbReference type="FunFam" id="3.40.50.300:FF:000370">
    <property type="entry name" value="Structural maintenance of chromosomes 3"/>
    <property type="match status" value="1"/>
</dbReference>
<evidence type="ECO:0000256" key="3">
    <source>
        <dbReference type="ARBA" id="ARBA00022618"/>
    </source>
</evidence>
<dbReference type="Gene3D" id="1.20.1060.20">
    <property type="match status" value="2"/>
</dbReference>
<evidence type="ECO:0000313" key="12">
    <source>
        <dbReference type="Proteomes" id="UP000289738"/>
    </source>
</evidence>
<organism evidence="11 12">
    <name type="scientific">Arachis hypogaea</name>
    <name type="common">Peanut</name>
    <dbReference type="NCBI Taxonomy" id="3818"/>
    <lineage>
        <taxon>Eukaryota</taxon>
        <taxon>Viridiplantae</taxon>
        <taxon>Streptophyta</taxon>
        <taxon>Embryophyta</taxon>
        <taxon>Tracheophyta</taxon>
        <taxon>Spermatophyta</taxon>
        <taxon>Magnoliopsida</taxon>
        <taxon>eudicotyledons</taxon>
        <taxon>Gunneridae</taxon>
        <taxon>Pentapetalae</taxon>
        <taxon>rosids</taxon>
        <taxon>fabids</taxon>
        <taxon>Fabales</taxon>
        <taxon>Fabaceae</taxon>
        <taxon>Papilionoideae</taxon>
        <taxon>50 kb inversion clade</taxon>
        <taxon>dalbergioids sensu lato</taxon>
        <taxon>Dalbergieae</taxon>
        <taxon>Pterocarpus clade</taxon>
        <taxon>Arachis</taxon>
    </lineage>
</organism>
<dbReference type="GO" id="GO:0016887">
    <property type="term" value="F:ATP hydrolysis activity"/>
    <property type="evidence" value="ECO:0007669"/>
    <property type="project" value="InterPro"/>
</dbReference>
<accession>A0A445C4G7</accession>
<dbReference type="Gene3D" id="3.30.70.1620">
    <property type="match status" value="2"/>
</dbReference>
<feature type="domain" description="SMC hinge" evidence="10">
    <location>
        <begin position="1568"/>
        <end position="1680"/>
    </location>
</feature>
<feature type="domain" description="SMC hinge" evidence="10">
    <location>
        <begin position="506"/>
        <end position="618"/>
    </location>
</feature>
<dbReference type="GO" id="GO:0051301">
    <property type="term" value="P:cell division"/>
    <property type="evidence" value="ECO:0007669"/>
    <property type="project" value="UniProtKB-KW"/>
</dbReference>
<dbReference type="InterPro" id="IPR041741">
    <property type="entry name" value="SMC3_ABC_euk"/>
</dbReference>
<dbReference type="EMBL" id="SDMP01000007">
    <property type="protein sequence ID" value="RYR45822.1"/>
    <property type="molecule type" value="Genomic_DNA"/>
</dbReference>
<evidence type="ECO:0000256" key="6">
    <source>
        <dbReference type="ARBA" id="ARBA00023242"/>
    </source>
</evidence>
<feature type="coiled-coil region" evidence="8">
    <location>
        <begin position="178"/>
        <end position="335"/>
    </location>
</feature>
<dbReference type="FunFam" id="3.40.50.300:FF:000424">
    <property type="entry name" value="Structural maintenance of chromosomes 3"/>
    <property type="match status" value="1"/>
</dbReference>
<proteinExistence type="inferred from homology"/>
<dbReference type="InterPro" id="IPR010935">
    <property type="entry name" value="SMC_hinge"/>
</dbReference>
<keyword evidence="7" id="KW-0131">Cell cycle</keyword>
<evidence type="ECO:0000256" key="2">
    <source>
        <dbReference type="ARBA" id="ARBA00005917"/>
    </source>
</evidence>
<keyword evidence="3" id="KW-0132">Cell division</keyword>
<evidence type="ECO:0000259" key="10">
    <source>
        <dbReference type="SMART" id="SM00968"/>
    </source>
</evidence>
<comment type="subcellular location">
    <subcellularLocation>
        <location evidence="1">Nucleus</location>
    </subcellularLocation>
</comment>
<evidence type="ECO:0000256" key="1">
    <source>
        <dbReference type="ARBA" id="ARBA00004123"/>
    </source>
</evidence>
<feature type="coiled-coil region" evidence="8">
    <location>
        <begin position="657"/>
        <end position="742"/>
    </location>
</feature>
<feature type="coiled-coil region" evidence="8">
    <location>
        <begin position="1279"/>
        <end position="1397"/>
    </location>
</feature>
<dbReference type="GO" id="GO:0005694">
    <property type="term" value="C:chromosome"/>
    <property type="evidence" value="ECO:0007669"/>
    <property type="project" value="InterPro"/>
</dbReference>
<dbReference type="CDD" id="cd03272">
    <property type="entry name" value="ABC_SMC3_euk"/>
    <property type="match status" value="1"/>
</dbReference>
<feature type="region of interest" description="Disordered" evidence="9">
    <location>
        <begin position="975"/>
        <end position="1000"/>
    </location>
</feature>
<dbReference type="PANTHER" id="PTHR43977">
    <property type="entry name" value="STRUCTURAL MAINTENANCE OF CHROMOSOMES PROTEIN 3"/>
    <property type="match status" value="1"/>
</dbReference>
<evidence type="ECO:0000256" key="5">
    <source>
        <dbReference type="ARBA" id="ARBA00023054"/>
    </source>
</evidence>
<comment type="similarity">
    <text evidence="2">Belongs to the SMC family. SMC3 subfamily.</text>
</comment>
<feature type="compositionally biased region" description="Acidic residues" evidence="9">
    <location>
        <begin position="983"/>
        <end position="992"/>
    </location>
</feature>
<keyword evidence="12" id="KW-1185">Reference proteome</keyword>
<dbReference type="SMART" id="SM00968">
    <property type="entry name" value="SMC_hinge"/>
    <property type="match status" value="2"/>
</dbReference>
<dbReference type="SUPFAM" id="SSF52540">
    <property type="entry name" value="P-loop containing nucleoside triphosphate hydrolases"/>
    <property type="match status" value="2"/>
</dbReference>
<keyword evidence="5 8" id="KW-0175">Coiled coil</keyword>
<feature type="coiled-coil region" evidence="8">
    <location>
        <begin position="784"/>
        <end position="853"/>
    </location>
</feature>